<dbReference type="PANTHER" id="PTHR48111">
    <property type="entry name" value="REGULATOR OF RPOS"/>
    <property type="match status" value="1"/>
</dbReference>
<dbReference type="SMART" id="SM00862">
    <property type="entry name" value="Trans_reg_C"/>
    <property type="match status" value="1"/>
</dbReference>
<keyword evidence="12" id="KW-1185">Reference proteome</keyword>
<dbReference type="InterPro" id="IPR039420">
    <property type="entry name" value="WalR-like"/>
</dbReference>
<feature type="modified residue" description="4-aspartylphosphate" evidence="7">
    <location>
        <position position="56"/>
    </location>
</feature>
<feature type="domain" description="OmpR/PhoB-type" evidence="10">
    <location>
        <begin position="132"/>
        <end position="231"/>
    </location>
</feature>
<dbReference type="GO" id="GO:0005829">
    <property type="term" value="C:cytosol"/>
    <property type="evidence" value="ECO:0007669"/>
    <property type="project" value="TreeGrafter"/>
</dbReference>
<organism evidence="11 12">
    <name type="scientific">Cohnella herbarum</name>
    <dbReference type="NCBI Taxonomy" id="2728023"/>
    <lineage>
        <taxon>Bacteria</taxon>
        <taxon>Bacillati</taxon>
        <taxon>Bacillota</taxon>
        <taxon>Bacilli</taxon>
        <taxon>Bacillales</taxon>
        <taxon>Paenibacillaceae</taxon>
        <taxon>Cohnella</taxon>
    </lineage>
</organism>
<sequence>MKMSDGHIMIVEDEHDIRELLRLCVEGSGFRVTTAGSVREARALLGNELPNLALLDINLPDGDGMGLCAEIRSRSDIPVILVTCRREGGDIVAGLEGGANDYIVKPFDVDVVIARIRTQLRSYAYWKQSNNKNRLRNGDLDIDLIGCEVTVCGKTVGLSAKERQLLLFLASHPNQVFSASLLYDRIWGLEGTSEENTVSVHIRYLRKKIESNPSEPKYIQTIRGFGYKFCWVED</sequence>
<dbReference type="KEGG" id="cheb:HH215_18590"/>
<evidence type="ECO:0000256" key="4">
    <source>
        <dbReference type="ARBA" id="ARBA00023015"/>
    </source>
</evidence>
<dbReference type="CDD" id="cd00383">
    <property type="entry name" value="trans_reg_C"/>
    <property type="match status" value="1"/>
</dbReference>
<dbReference type="InterPro" id="IPR011006">
    <property type="entry name" value="CheY-like_superfamily"/>
</dbReference>
<dbReference type="SUPFAM" id="SSF52172">
    <property type="entry name" value="CheY-like"/>
    <property type="match status" value="1"/>
</dbReference>
<accession>A0A7Z2VL16</accession>
<keyword evidence="6" id="KW-0804">Transcription</keyword>
<dbReference type="SMART" id="SM00448">
    <property type="entry name" value="REC"/>
    <property type="match status" value="1"/>
</dbReference>
<evidence type="ECO:0000256" key="5">
    <source>
        <dbReference type="ARBA" id="ARBA00023125"/>
    </source>
</evidence>
<dbReference type="Gene3D" id="3.40.50.2300">
    <property type="match status" value="1"/>
</dbReference>
<dbReference type="PROSITE" id="PS51755">
    <property type="entry name" value="OMPR_PHOB"/>
    <property type="match status" value="1"/>
</dbReference>
<evidence type="ECO:0000259" key="9">
    <source>
        <dbReference type="PROSITE" id="PS50110"/>
    </source>
</evidence>
<dbReference type="Pfam" id="PF00486">
    <property type="entry name" value="Trans_reg_C"/>
    <property type="match status" value="1"/>
</dbReference>
<evidence type="ECO:0000256" key="7">
    <source>
        <dbReference type="PROSITE-ProRule" id="PRU00169"/>
    </source>
</evidence>
<evidence type="ECO:0000256" key="2">
    <source>
        <dbReference type="ARBA" id="ARBA00022553"/>
    </source>
</evidence>
<dbReference type="InterPro" id="IPR001867">
    <property type="entry name" value="OmpR/PhoB-type_DNA-bd"/>
</dbReference>
<evidence type="ECO:0000256" key="3">
    <source>
        <dbReference type="ARBA" id="ARBA00023012"/>
    </source>
</evidence>
<keyword evidence="3" id="KW-0902">Two-component regulatory system</keyword>
<evidence type="ECO:0000256" key="8">
    <source>
        <dbReference type="PROSITE-ProRule" id="PRU01091"/>
    </source>
</evidence>
<dbReference type="Pfam" id="PF00072">
    <property type="entry name" value="Response_reg"/>
    <property type="match status" value="1"/>
</dbReference>
<dbReference type="EMBL" id="CP051680">
    <property type="protein sequence ID" value="QJD84991.1"/>
    <property type="molecule type" value="Genomic_DNA"/>
</dbReference>
<reference evidence="11 12" key="1">
    <citation type="submission" date="2020-04" db="EMBL/GenBank/DDBJ databases">
        <title>Genome sequencing of novel species.</title>
        <authorList>
            <person name="Heo J."/>
            <person name="Kim S.-J."/>
            <person name="Kim J.-S."/>
            <person name="Hong S.-B."/>
            <person name="Kwon S.-W."/>
        </authorList>
    </citation>
    <scope>NUCLEOTIDE SEQUENCE [LARGE SCALE GENOMIC DNA]</scope>
    <source>
        <strain evidence="11 12">MFER-1</strain>
    </source>
</reference>
<dbReference type="GO" id="GO:0000976">
    <property type="term" value="F:transcription cis-regulatory region binding"/>
    <property type="evidence" value="ECO:0007669"/>
    <property type="project" value="TreeGrafter"/>
</dbReference>
<keyword evidence="2 7" id="KW-0597">Phosphoprotein</keyword>
<keyword evidence="5 8" id="KW-0238">DNA-binding</keyword>
<dbReference type="Gene3D" id="6.10.250.690">
    <property type="match status" value="1"/>
</dbReference>
<evidence type="ECO:0000256" key="6">
    <source>
        <dbReference type="ARBA" id="ARBA00023163"/>
    </source>
</evidence>
<evidence type="ECO:0000259" key="10">
    <source>
        <dbReference type="PROSITE" id="PS51755"/>
    </source>
</evidence>
<feature type="domain" description="Response regulatory" evidence="9">
    <location>
        <begin position="7"/>
        <end position="120"/>
    </location>
</feature>
<dbReference type="AlphaFoldDB" id="A0A7Z2VL16"/>
<gene>
    <name evidence="11" type="ORF">HH215_18590</name>
</gene>
<evidence type="ECO:0000313" key="11">
    <source>
        <dbReference type="EMBL" id="QJD84991.1"/>
    </source>
</evidence>
<proteinExistence type="predicted"/>
<dbReference type="RefSeq" id="WP_169281267.1">
    <property type="nucleotide sequence ID" value="NZ_CP051680.1"/>
</dbReference>
<dbReference type="InterPro" id="IPR036388">
    <property type="entry name" value="WH-like_DNA-bd_sf"/>
</dbReference>
<dbReference type="Proteomes" id="UP000502248">
    <property type="component" value="Chromosome"/>
</dbReference>
<dbReference type="FunFam" id="1.10.10.10:FF:000018">
    <property type="entry name" value="DNA-binding response regulator ResD"/>
    <property type="match status" value="1"/>
</dbReference>
<dbReference type="GO" id="GO:0000156">
    <property type="term" value="F:phosphorelay response regulator activity"/>
    <property type="evidence" value="ECO:0007669"/>
    <property type="project" value="TreeGrafter"/>
</dbReference>
<name>A0A7Z2VL16_9BACL</name>
<dbReference type="CDD" id="cd17574">
    <property type="entry name" value="REC_OmpR"/>
    <property type="match status" value="1"/>
</dbReference>
<evidence type="ECO:0000313" key="12">
    <source>
        <dbReference type="Proteomes" id="UP000502248"/>
    </source>
</evidence>
<dbReference type="Gene3D" id="1.10.10.10">
    <property type="entry name" value="Winged helix-like DNA-binding domain superfamily/Winged helix DNA-binding domain"/>
    <property type="match status" value="1"/>
</dbReference>
<keyword evidence="4" id="KW-0805">Transcription regulation</keyword>
<evidence type="ECO:0000256" key="1">
    <source>
        <dbReference type="ARBA" id="ARBA00004496"/>
    </source>
</evidence>
<protein>
    <submittedName>
        <fullName evidence="11">Response regulator transcription factor</fullName>
    </submittedName>
</protein>
<dbReference type="PROSITE" id="PS50110">
    <property type="entry name" value="RESPONSE_REGULATORY"/>
    <property type="match status" value="1"/>
</dbReference>
<dbReference type="GO" id="GO:0032993">
    <property type="term" value="C:protein-DNA complex"/>
    <property type="evidence" value="ECO:0007669"/>
    <property type="project" value="TreeGrafter"/>
</dbReference>
<dbReference type="InterPro" id="IPR001789">
    <property type="entry name" value="Sig_transdc_resp-reg_receiver"/>
</dbReference>
<dbReference type="PANTHER" id="PTHR48111:SF1">
    <property type="entry name" value="TWO-COMPONENT RESPONSE REGULATOR ORR33"/>
    <property type="match status" value="1"/>
</dbReference>
<comment type="subcellular location">
    <subcellularLocation>
        <location evidence="1">Cytoplasm</location>
    </subcellularLocation>
</comment>
<dbReference type="GO" id="GO:0006355">
    <property type="term" value="P:regulation of DNA-templated transcription"/>
    <property type="evidence" value="ECO:0007669"/>
    <property type="project" value="InterPro"/>
</dbReference>
<feature type="DNA-binding region" description="OmpR/PhoB-type" evidence="8">
    <location>
        <begin position="132"/>
        <end position="231"/>
    </location>
</feature>